<dbReference type="InterPro" id="IPR012932">
    <property type="entry name" value="VKOR"/>
</dbReference>
<evidence type="ECO:0000256" key="5">
    <source>
        <dbReference type="ARBA" id="ARBA00022989"/>
    </source>
</evidence>
<feature type="transmembrane region" description="Helical" evidence="10">
    <location>
        <begin position="174"/>
        <end position="198"/>
    </location>
</feature>
<dbReference type="EMBL" id="PYYB01000001">
    <property type="protein sequence ID" value="PTL60314.1"/>
    <property type="molecule type" value="Genomic_DNA"/>
</dbReference>
<name>A0A2T4UM70_9ACTN</name>
<evidence type="ECO:0000256" key="7">
    <source>
        <dbReference type="ARBA" id="ARBA00023136"/>
    </source>
</evidence>
<keyword evidence="6" id="KW-0560">Oxidoreductase</keyword>
<feature type="transmembrane region" description="Helical" evidence="10">
    <location>
        <begin position="130"/>
        <end position="153"/>
    </location>
</feature>
<proteinExistence type="inferred from homology"/>
<dbReference type="GO" id="GO:0048038">
    <property type="term" value="F:quinone binding"/>
    <property type="evidence" value="ECO:0007669"/>
    <property type="project" value="UniProtKB-KW"/>
</dbReference>
<evidence type="ECO:0000256" key="1">
    <source>
        <dbReference type="ARBA" id="ARBA00004141"/>
    </source>
</evidence>
<dbReference type="InterPro" id="IPR041714">
    <property type="entry name" value="VKOR_Actinobacteria"/>
</dbReference>
<evidence type="ECO:0000256" key="8">
    <source>
        <dbReference type="ARBA" id="ARBA00023157"/>
    </source>
</evidence>
<feature type="domain" description="Vitamin K epoxide reductase" evidence="11">
    <location>
        <begin position="14"/>
        <end position="155"/>
    </location>
</feature>
<dbReference type="Gene3D" id="1.20.1440.130">
    <property type="entry name" value="VKOR domain"/>
    <property type="match status" value="1"/>
</dbReference>
<protein>
    <submittedName>
        <fullName evidence="12">Vitamin K epoxide reductase</fullName>
    </submittedName>
</protein>
<evidence type="ECO:0000256" key="2">
    <source>
        <dbReference type="ARBA" id="ARBA00006214"/>
    </source>
</evidence>
<gene>
    <name evidence="12" type="ORF">C7Y72_12020</name>
</gene>
<organism evidence="12 13">
    <name type="scientific">Paraconexibacter algicola</name>
    <dbReference type="NCBI Taxonomy" id="2133960"/>
    <lineage>
        <taxon>Bacteria</taxon>
        <taxon>Bacillati</taxon>
        <taxon>Actinomycetota</taxon>
        <taxon>Thermoleophilia</taxon>
        <taxon>Solirubrobacterales</taxon>
        <taxon>Paraconexibacteraceae</taxon>
        <taxon>Paraconexibacter</taxon>
    </lineage>
</organism>
<evidence type="ECO:0000259" key="11">
    <source>
        <dbReference type="SMART" id="SM00756"/>
    </source>
</evidence>
<sequence length="205" mass="21929">MSIDPIRNAPAFLDRVVGWVLLVPGAIALVAAIVLMVEKVRVLEDPTHVPACTIDAVLACGSVLSSDQAEAFGFPNPLIGIAGFGAITAFGLVLVAGGRLPRSVWLITQAGATFAVVFVHWLIFQSVYRIEALCPYCMVVWAMTIPIFVYLTLANATSGRLAVPDRLQGAVARLAGLHGVVLTVWLLAVAAVIAQGFWDYWMDKL</sequence>
<evidence type="ECO:0000256" key="6">
    <source>
        <dbReference type="ARBA" id="ARBA00023002"/>
    </source>
</evidence>
<dbReference type="Proteomes" id="UP000240739">
    <property type="component" value="Unassembled WGS sequence"/>
</dbReference>
<keyword evidence="13" id="KW-1185">Reference proteome</keyword>
<keyword evidence="5 10" id="KW-1133">Transmembrane helix</keyword>
<comment type="similarity">
    <text evidence="2">Belongs to the VKOR family.</text>
</comment>
<dbReference type="InterPro" id="IPR038354">
    <property type="entry name" value="VKOR_sf"/>
</dbReference>
<accession>A0A2T4UM70</accession>
<reference evidence="12 13" key="1">
    <citation type="submission" date="2018-03" db="EMBL/GenBank/DDBJ databases">
        <title>Aquarubrobacter algicola gen. nov., sp. nov., a novel actinobacterium isolated from shallow eutrophic lake during the end of cyanobacterial harmful algal blooms.</title>
        <authorList>
            <person name="Chun S.J."/>
        </authorList>
    </citation>
    <scope>NUCLEOTIDE SEQUENCE [LARGE SCALE GENOMIC DNA]</scope>
    <source>
        <strain evidence="12 13">Seoho-28</strain>
    </source>
</reference>
<feature type="transmembrane region" description="Helical" evidence="10">
    <location>
        <begin position="16"/>
        <end position="37"/>
    </location>
</feature>
<feature type="transmembrane region" description="Helical" evidence="10">
    <location>
        <begin position="78"/>
        <end position="97"/>
    </location>
</feature>
<keyword evidence="4" id="KW-0874">Quinone</keyword>
<comment type="subcellular location">
    <subcellularLocation>
        <location evidence="1">Membrane</location>
        <topology evidence="1">Multi-pass membrane protein</topology>
    </subcellularLocation>
</comment>
<dbReference type="OrthoDB" id="9783799at2"/>
<dbReference type="GO" id="GO:0016020">
    <property type="term" value="C:membrane"/>
    <property type="evidence" value="ECO:0007669"/>
    <property type="project" value="UniProtKB-SubCell"/>
</dbReference>
<comment type="caution">
    <text evidence="12">The sequence shown here is derived from an EMBL/GenBank/DDBJ whole genome shotgun (WGS) entry which is preliminary data.</text>
</comment>
<keyword evidence="3 10" id="KW-0812">Transmembrane</keyword>
<evidence type="ECO:0000256" key="3">
    <source>
        <dbReference type="ARBA" id="ARBA00022692"/>
    </source>
</evidence>
<dbReference type="AlphaFoldDB" id="A0A2T4UM70"/>
<feature type="transmembrane region" description="Helical" evidence="10">
    <location>
        <begin position="104"/>
        <end position="124"/>
    </location>
</feature>
<evidence type="ECO:0000313" key="12">
    <source>
        <dbReference type="EMBL" id="PTL60314.1"/>
    </source>
</evidence>
<dbReference type="CDD" id="cd12922">
    <property type="entry name" value="VKOR_5"/>
    <property type="match status" value="1"/>
</dbReference>
<keyword evidence="9" id="KW-0676">Redox-active center</keyword>
<dbReference type="Pfam" id="PF07884">
    <property type="entry name" value="VKOR"/>
    <property type="match status" value="1"/>
</dbReference>
<evidence type="ECO:0000256" key="10">
    <source>
        <dbReference type="SAM" id="Phobius"/>
    </source>
</evidence>
<evidence type="ECO:0000313" key="13">
    <source>
        <dbReference type="Proteomes" id="UP000240739"/>
    </source>
</evidence>
<dbReference type="SMART" id="SM00756">
    <property type="entry name" value="VKc"/>
    <property type="match status" value="1"/>
</dbReference>
<dbReference type="RefSeq" id="WP_107568959.1">
    <property type="nucleotide sequence ID" value="NZ_PYYB01000001.1"/>
</dbReference>
<evidence type="ECO:0000256" key="4">
    <source>
        <dbReference type="ARBA" id="ARBA00022719"/>
    </source>
</evidence>
<evidence type="ECO:0000256" key="9">
    <source>
        <dbReference type="ARBA" id="ARBA00023284"/>
    </source>
</evidence>
<keyword evidence="8" id="KW-1015">Disulfide bond</keyword>
<dbReference type="GO" id="GO:0016491">
    <property type="term" value="F:oxidoreductase activity"/>
    <property type="evidence" value="ECO:0007669"/>
    <property type="project" value="UniProtKB-KW"/>
</dbReference>
<keyword evidence="7 10" id="KW-0472">Membrane</keyword>